<keyword evidence="1" id="KW-0808">Transferase</keyword>
<dbReference type="EMBL" id="CP078145">
    <property type="protein sequence ID" value="QXN94742.1"/>
    <property type="molecule type" value="Genomic_DNA"/>
</dbReference>
<evidence type="ECO:0000313" key="5">
    <source>
        <dbReference type="Proteomes" id="UP000694257"/>
    </source>
</evidence>
<keyword evidence="5" id="KW-1185">Reference proteome</keyword>
<dbReference type="RefSeq" id="WP_218477395.1">
    <property type="nucleotide sequence ID" value="NZ_BAABJN010000004.1"/>
</dbReference>
<reference evidence="4 5" key="1">
    <citation type="submission" date="2021-07" db="EMBL/GenBank/DDBJ databases">
        <title>Whole Genome Sequence of Nocardia Iowensis.</title>
        <authorList>
            <person name="Lamm A."/>
            <person name="Collins-Fairclough A.M."/>
            <person name="Bunk B."/>
            <person name="Sproer C."/>
        </authorList>
    </citation>
    <scope>NUCLEOTIDE SEQUENCE [LARGE SCALE GENOMIC DNA]</scope>
    <source>
        <strain evidence="4 5">NRRL 5646</strain>
    </source>
</reference>
<accession>A0ABX8S0Y0</accession>
<dbReference type="InterPro" id="IPR050832">
    <property type="entry name" value="Bact_Acetyltransf"/>
</dbReference>
<feature type="domain" description="N-acetyltransferase" evidence="3">
    <location>
        <begin position="35"/>
        <end position="180"/>
    </location>
</feature>
<gene>
    <name evidence="4" type="ORF">KV110_17835</name>
</gene>
<dbReference type="Pfam" id="PF00583">
    <property type="entry name" value="Acetyltransf_1"/>
    <property type="match status" value="1"/>
</dbReference>
<name>A0ABX8S0Y0_NOCIO</name>
<dbReference type="InterPro" id="IPR000182">
    <property type="entry name" value="GNAT_dom"/>
</dbReference>
<evidence type="ECO:0000256" key="2">
    <source>
        <dbReference type="ARBA" id="ARBA00023315"/>
    </source>
</evidence>
<evidence type="ECO:0000313" key="4">
    <source>
        <dbReference type="EMBL" id="QXN94742.1"/>
    </source>
</evidence>
<organism evidence="4 5">
    <name type="scientific">Nocardia iowensis</name>
    <dbReference type="NCBI Taxonomy" id="204891"/>
    <lineage>
        <taxon>Bacteria</taxon>
        <taxon>Bacillati</taxon>
        <taxon>Actinomycetota</taxon>
        <taxon>Actinomycetes</taxon>
        <taxon>Mycobacteriales</taxon>
        <taxon>Nocardiaceae</taxon>
        <taxon>Nocardia</taxon>
    </lineage>
</organism>
<sequence>MGEAAQPRPKHRMMQWHRGQVDDALSRWHRDTGPMIIQPLRQQMIPDVIALMQRGEPFITARTYSDYWLYANLFSSTCPVAVVDGHLVGSVIAFRSQDEPGEVYVQDVMTHPNFRKRGVTRGLIAHVRERAEAMNCRRIYLTSEPHNSAAHRAWSALGFVNVPGDRTVDGVSVITDFKGPGKTRAVYELTISAVSGTSAG</sequence>
<evidence type="ECO:0000256" key="1">
    <source>
        <dbReference type="ARBA" id="ARBA00022679"/>
    </source>
</evidence>
<keyword evidence="2" id="KW-0012">Acyltransferase</keyword>
<dbReference type="PANTHER" id="PTHR43877">
    <property type="entry name" value="AMINOALKYLPHOSPHONATE N-ACETYLTRANSFERASE-RELATED-RELATED"/>
    <property type="match status" value="1"/>
</dbReference>
<evidence type="ECO:0000259" key="3">
    <source>
        <dbReference type="PROSITE" id="PS51186"/>
    </source>
</evidence>
<proteinExistence type="predicted"/>
<dbReference type="CDD" id="cd04301">
    <property type="entry name" value="NAT_SF"/>
    <property type="match status" value="1"/>
</dbReference>
<dbReference type="Proteomes" id="UP000694257">
    <property type="component" value="Chromosome"/>
</dbReference>
<protein>
    <submittedName>
        <fullName evidence="4">GNAT family N-acetyltransferase</fullName>
    </submittedName>
</protein>
<dbReference type="PROSITE" id="PS51186">
    <property type="entry name" value="GNAT"/>
    <property type="match status" value="1"/>
</dbReference>